<keyword evidence="3" id="KW-1185">Reference proteome</keyword>
<evidence type="ECO:0008006" key="4">
    <source>
        <dbReference type="Google" id="ProtNLM"/>
    </source>
</evidence>
<dbReference type="RefSeq" id="WP_021288755.1">
    <property type="nucleotide sequence ID" value="NZ_BNER01000007.1"/>
</dbReference>
<name>A0A024QGK1_9BACI</name>
<dbReference type="EMBL" id="CCDP010000002">
    <property type="protein sequence ID" value="CDQ41071.1"/>
    <property type="molecule type" value="Genomic_DNA"/>
</dbReference>
<dbReference type="AlphaFoldDB" id="A0A024QGK1"/>
<organism evidence="2 3">
    <name type="scientific">Virgibacillus massiliensis</name>
    <dbReference type="NCBI Taxonomy" id="1462526"/>
    <lineage>
        <taxon>Bacteria</taxon>
        <taxon>Bacillati</taxon>
        <taxon>Bacillota</taxon>
        <taxon>Bacilli</taxon>
        <taxon>Bacillales</taxon>
        <taxon>Bacillaceae</taxon>
        <taxon>Virgibacillus</taxon>
    </lineage>
</organism>
<protein>
    <recommendedName>
        <fullName evidence="4">Heme ABC transporter</fullName>
    </recommendedName>
</protein>
<feature type="transmembrane region" description="Helical" evidence="1">
    <location>
        <begin position="26"/>
        <end position="44"/>
    </location>
</feature>
<sequence length="84" mass="9462">MENKSDHHSQNEYIEVWEDLVHIKDLILSLIICTVTTLGAYLLAPNAPPKPLIFGLIGAVIGFVVSSIIIKPKRNFRYLEGEEE</sequence>
<dbReference type="Proteomes" id="UP000028875">
    <property type="component" value="Unassembled WGS sequence"/>
</dbReference>
<dbReference type="STRING" id="1462526.BN990_03423"/>
<gene>
    <name evidence="2" type="ORF">BN990_03423</name>
</gene>
<keyword evidence="1" id="KW-0812">Transmembrane</keyword>
<reference evidence="2 3" key="1">
    <citation type="submission" date="2014-03" db="EMBL/GenBank/DDBJ databases">
        <authorList>
            <person name="Urmite Genomes U."/>
        </authorList>
    </citation>
    <scope>NUCLEOTIDE SEQUENCE [LARGE SCALE GENOMIC DNA]</scope>
    <source>
        <strain evidence="2 3">Vm-5</strain>
    </source>
</reference>
<reference evidence="3" key="2">
    <citation type="submission" date="2014-05" db="EMBL/GenBank/DDBJ databases">
        <title>Draft genome sequence of Virgibacillus massiliensis Vm-5.</title>
        <authorList>
            <person name="Khelaifia S."/>
            <person name="Croce O."/>
            <person name="Lagier J.C."/>
            <person name="Raoult D."/>
        </authorList>
    </citation>
    <scope>NUCLEOTIDE SEQUENCE [LARGE SCALE GENOMIC DNA]</scope>
    <source>
        <strain evidence="3">Vm-5</strain>
    </source>
</reference>
<proteinExistence type="predicted"/>
<keyword evidence="1" id="KW-1133">Transmembrane helix</keyword>
<evidence type="ECO:0000313" key="2">
    <source>
        <dbReference type="EMBL" id="CDQ41071.1"/>
    </source>
</evidence>
<dbReference type="OrthoDB" id="1924966at2"/>
<comment type="caution">
    <text evidence="2">The sequence shown here is derived from an EMBL/GenBank/DDBJ whole genome shotgun (WGS) entry which is preliminary data.</text>
</comment>
<accession>A0A024QGK1</accession>
<dbReference type="eggNOG" id="ENOG50336Z8">
    <property type="taxonomic scope" value="Bacteria"/>
</dbReference>
<evidence type="ECO:0000313" key="3">
    <source>
        <dbReference type="Proteomes" id="UP000028875"/>
    </source>
</evidence>
<keyword evidence="1" id="KW-0472">Membrane</keyword>
<evidence type="ECO:0000256" key="1">
    <source>
        <dbReference type="SAM" id="Phobius"/>
    </source>
</evidence>
<feature type="transmembrane region" description="Helical" evidence="1">
    <location>
        <begin position="50"/>
        <end position="70"/>
    </location>
</feature>